<evidence type="ECO:0000256" key="1">
    <source>
        <dbReference type="ARBA" id="ARBA00004141"/>
    </source>
</evidence>
<dbReference type="EMBL" id="JARBJD010000239">
    <property type="protein sequence ID" value="KAK2946053.1"/>
    <property type="molecule type" value="Genomic_DNA"/>
</dbReference>
<dbReference type="Proteomes" id="UP001281761">
    <property type="component" value="Unassembled WGS sequence"/>
</dbReference>
<dbReference type="PANTHER" id="PTHR31893">
    <property type="entry name" value="TRANSMEMBRANE PROTEIN 151 HOMOLOG"/>
    <property type="match status" value="1"/>
</dbReference>
<comment type="caution">
    <text evidence="7">The sequence shown here is derived from an EMBL/GenBank/DDBJ whole genome shotgun (WGS) entry which is preliminary data.</text>
</comment>
<proteinExistence type="inferred from homology"/>
<comment type="subcellular location">
    <subcellularLocation>
        <location evidence="1">Membrane</location>
        <topology evidence="1">Multi-pass membrane protein</topology>
    </subcellularLocation>
</comment>
<evidence type="ECO:0000256" key="2">
    <source>
        <dbReference type="ARBA" id="ARBA00009583"/>
    </source>
</evidence>
<evidence type="ECO:0000313" key="8">
    <source>
        <dbReference type="Proteomes" id="UP001281761"/>
    </source>
</evidence>
<keyword evidence="8" id="KW-1185">Reference proteome</keyword>
<keyword evidence="4 6" id="KW-1133">Transmembrane helix</keyword>
<keyword evidence="3 6" id="KW-0812">Transmembrane</keyword>
<dbReference type="PANTHER" id="PTHR31893:SF5">
    <property type="entry name" value="TRANSMEMBRANE PROTEIN 151 HOMOLOG"/>
    <property type="match status" value="1"/>
</dbReference>
<keyword evidence="5 6" id="KW-0472">Membrane</keyword>
<organism evidence="7 8">
    <name type="scientific">Blattamonas nauphoetae</name>
    <dbReference type="NCBI Taxonomy" id="2049346"/>
    <lineage>
        <taxon>Eukaryota</taxon>
        <taxon>Metamonada</taxon>
        <taxon>Preaxostyla</taxon>
        <taxon>Oxymonadida</taxon>
        <taxon>Blattamonas</taxon>
    </lineage>
</organism>
<evidence type="ECO:0000313" key="7">
    <source>
        <dbReference type="EMBL" id="KAK2946053.1"/>
    </source>
</evidence>
<sequence>MDPNTNLGFDSNPSVFGSPGAATFDVTTSTTYVATPGYTMNVGAPNVQMNVGAPNVQMNMAVPNMSMTVTAPQVEGGIAPTMKLDYEAPTAAVPQQNIYMQAPDMNMPVQTMAITGPPMEANAQISFPASTEASGMMNNAPPQAYGTYQPVPAMPVPIATVQGEDEEMKPVKRKHYQTHKDFVQIQEGVYHTPERYCGGACETDCYPASLIFMVFFWAGLAMLAVGIILRVTALLIAGAAVSGFFYLANIIESCCGRHFKYLTHLNDSDSFIDIVYGMRNSAPRIWWTCECYHYETRVRYVNETYTDSNGQQRTRQRRETYEEKVVTSSGIQDLHMKRWEDVSGNLTEAVYLFNAIRVDFTKEYHYADSKSQRHAMEQKELFLLQYRFRDSHFDWWEHFEIPGFRTNMMCMVDPKKKPKAMNAGLYVLCILLTVPFIYRRWIDKKSVSAKFHVCKSLYV</sequence>
<evidence type="ECO:0000256" key="4">
    <source>
        <dbReference type="ARBA" id="ARBA00022989"/>
    </source>
</evidence>
<dbReference type="InterPro" id="IPR026767">
    <property type="entry name" value="Tmem151"/>
</dbReference>
<feature type="transmembrane region" description="Helical" evidence="6">
    <location>
        <begin position="232"/>
        <end position="251"/>
    </location>
</feature>
<gene>
    <name evidence="7" type="ORF">BLNAU_19012</name>
</gene>
<evidence type="ECO:0000256" key="5">
    <source>
        <dbReference type="ARBA" id="ARBA00023136"/>
    </source>
</evidence>
<name>A0ABQ9X371_9EUKA</name>
<comment type="similarity">
    <text evidence="2">Belongs to the TMEM151 family.</text>
</comment>
<accession>A0ABQ9X371</accession>
<feature type="transmembrane region" description="Helical" evidence="6">
    <location>
        <begin position="206"/>
        <end position="225"/>
    </location>
</feature>
<protein>
    <submittedName>
        <fullName evidence="7">Uncharacterized protein</fullName>
    </submittedName>
</protein>
<feature type="transmembrane region" description="Helical" evidence="6">
    <location>
        <begin position="420"/>
        <end position="438"/>
    </location>
</feature>
<evidence type="ECO:0000256" key="6">
    <source>
        <dbReference type="SAM" id="Phobius"/>
    </source>
</evidence>
<reference evidence="7 8" key="1">
    <citation type="journal article" date="2022" name="bioRxiv">
        <title>Genomics of Preaxostyla Flagellates Illuminates Evolutionary Transitions and the Path Towards Mitochondrial Loss.</title>
        <authorList>
            <person name="Novak L.V.F."/>
            <person name="Treitli S.C."/>
            <person name="Pyrih J."/>
            <person name="Halakuc P."/>
            <person name="Pipaliya S.V."/>
            <person name="Vacek V."/>
            <person name="Brzon O."/>
            <person name="Soukal P."/>
            <person name="Eme L."/>
            <person name="Dacks J.B."/>
            <person name="Karnkowska A."/>
            <person name="Elias M."/>
            <person name="Hampl V."/>
        </authorList>
    </citation>
    <scope>NUCLEOTIDE SEQUENCE [LARGE SCALE GENOMIC DNA]</scope>
    <source>
        <strain evidence="7">NAU3</strain>
        <tissue evidence="7">Gut</tissue>
    </source>
</reference>
<evidence type="ECO:0000256" key="3">
    <source>
        <dbReference type="ARBA" id="ARBA00022692"/>
    </source>
</evidence>
<dbReference type="Pfam" id="PF14857">
    <property type="entry name" value="TMEM151"/>
    <property type="match status" value="1"/>
</dbReference>